<reference evidence="3" key="1">
    <citation type="submission" date="2013-07" db="EMBL/GenBank/DDBJ databases">
        <title>The genome of Eucalyptus grandis.</title>
        <authorList>
            <person name="Schmutz J."/>
            <person name="Hayes R."/>
            <person name="Myburg A."/>
            <person name="Tuskan G."/>
            <person name="Grattapaglia D."/>
            <person name="Rokhsar D.S."/>
        </authorList>
    </citation>
    <scope>NUCLEOTIDE SEQUENCE</scope>
    <source>
        <tissue evidence="3">Leaf extractions</tissue>
    </source>
</reference>
<dbReference type="Pfam" id="PF13410">
    <property type="entry name" value="GST_C_2"/>
    <property type="match status" value="1"/>
</dbReference>
<feature type="compositionally biased region" description="Basic and acidic residues" evidence="1">
    <location>
        <begin position="1"/>
        <end position="18"/>
    </location>
</feature>
<dbReference type="PANTHER" id="PTHR45374:SF1">
    <property type="entry name" value="GLUTATHIONE S-TRANSFERASE TCHQD"/>
    <property type="match status" value="1"/>
</dbReference>
<accession>A0A059ADB9</accession>
<sequence>MRRRSSETDRGGGARSREGSGSGGSDAAEGGNLGAEKPARSGVEEEEVLLSGDGGDAGVALRSEEESESKLRARGGRQVMRRSSMVAKQVISIESALGLGYIERIAVVSVNNDSIAFSSDEVIQWMHKIQEWNPKFFTLSHVPEKYRQAVSKFFRRVLIARMAESPDLASSYHRKLKEAYHTEEKLRDPEVVRRSKEHLIRLLDEIEDSLSKTYIAGEEFSMADRLSKTAYIAGEEFSMADVMFIPVLARLALLNLEDEYINSRPNMAKYWSLVQQRPSYKKVIGRYFGGWRKYRTLAKTWCFIRLRNTLKKY</sequence>
<dbReference type="AlphaFoldDB" id="A0A059ADB9"/>
<protein>
    <recommendedName>
        <fullName evidence="2">GST C-terminal domain-containing protein</fullName>
    </recommendedName>
</protein>
<feature type="domain" description="GST C-terminal" evidence="2">
    <location>
        <begin position="144"/>
        <end position="297"/>
    </location>
</feature>
<dbReference type="InParanoid" id="A0A059ADB9"/>
<dbReference type="SUPFAM" id="SSF47616">
    <property type="entry name" value="GST C-terminal domain-like"/>
    <property type="match status" value="2"/>
</dbReference>
<dbReference type="EMBL" id="KK198762">
    <property type="protein sequence ID" value="KCW51823.1"/>
    <property type="molecule type" value="Genomic_DNA"/>
</dbReference>
<organism evidence="3">
    <name type="scientific">Eucalyptus grandis</name>
    <name type="common">Flooded gum</name>
    <dbReference type="NCBI Taxonomy" id="71139"/>
    <lineage>
        <taxon>Eukaryota</taxon>
        <taxon>Viridiplantae</taxon>
        <taxon>Streptophyta</taxon>
        <taxon>Embryophyta</taxon>
        <taxon>Tracheophyta</taxon>
        <taxon>Spermatophyta</taxon>
        <taxon>Magnoliopsida</taxon>
        <taxon>eudicotyledons</taxon>
        <taxon>Gunneridae</taxon>
        <taxon>Pentapetalae</taxon>
        <taxon>rosids</taxon>
        <taxon>malvids</taxon>
        <taxon>Myrtales</taxon>
        <taxon>Myrtaceae</taxon>
        <taxon>Myrtoideae</taxon>
        <taxon>Eucalypteae</taxon>
        <taxon>Eucalyptus</taxon>
    </lineage>
</organism>
<dbReference type="InterPro" id="IPR044617">
    <property type="entry name" value="TCHQD"/>
</dbReference>
<dbReference type="PROSITE" id="PS50405">
    <property type="entry name" value="GST_CTER"/>
    <property type="match status" value="1"/>
</dbReference>
<gene>
    <name evidence="3" type="ORF">EUGRSUZ_J01273</name>
</gene>
<feature type="compositionally biased region" description="Basic and acidic residues" evidence="1">
    <location>
        <begin position="62"/>
        <end position="71"/>
    </location>
</feature>
<dbReference type="InterPro" id="IPR010987">
    <property type="entry name" value="Glutathione-S-Trfase_C-like"/>
</dbReference>
<proteinExistence type="predicted"/>
<dbReference type="PANTHER" id="PTHR45374">
    <property type="entry name" value="GLUTATHIONE S-TRANSFERASE TCHQD"/>
    <property type="match status" value="1"/>
</dbReference>
<feature type="region of interest" description="Disordered" evidence="1">
    <location>
        <begin position="1"/>
        <end position="76"/>
    </location>
</feature>
<dbReference type="Gramene" id="KCW51823">
    <property type="protein sequence ID" value="KCW51823"/>
    <property type="gene ID" value="EUGRSUZ_J01273"/>
</dbReference>
<dbReference type="InterPro" id="IPR036282">
    <property type="entry name" value="Glutathione-S-Trfase_C_sf"/>
</dbReference>
<dbReference type="Gene3D" id="1.20.1050.10">
    <property type="match status" value="2"/>
</dbReference>
<name>A0A059ADB9_EUCGR</name>
<evidence type="ECO:0000256" key="1">
    <source>
        <dbReference type="SAM" id="MobiDB-lite"/>
    </source>
</evidence>
<evidence type="ECO:0000313" key="3">
    <source>
        <dbReference type="EMBL" id="KCW51823.1"/>
    </source>
</evidence>
<dbReference type="STRING" id="71139.A0A059ADB9"/>
<evidence type="ECO:0000259" key="2">
    <source>
        <dbReference type="PROSITE" id="PS50405"/>
    </source>
</evidence>
<dbReference type="GO" id="GO:0004364">
    <property type="term" value="F:glutathione transferase activity"/>
    <property type="evidence" value="ECO:0007669"/>
    <property type="project" value="InterPro"/>
</dbReference>